<dbReference type="InterPro" id="IPR029063">
    <property type="entry name" value="SAM-dependent_MTases_sf"/>
</dbReference>
<gene>
    <name evidence="2" type="ORF">DJ70_12025</name>
</gene>
<dbReference type="RefSeq" id="WP_094533342.1">
    <property type="nucleotide sequence ID" value="NZ_NHPJ01000104.1"/>
</dbReference>
<dbReference type="AlphaFoldDB" id="A0A256IFK9"/>
<protein>
    <submittedName>
        <fullName evidence="2">SAM-dependent methyltransferase</fullName>
    </submittedName>
</protein>
<name>A0A256IFK9_9EURY</name>
<dbReference type="PANTHER" id="PTHR43591:SF24">
    <property type="entry name" value="2-METHOXY-6-POLYPRENYL-1,4-BENZOQUINOL METHYLASE, MITOCHONDRIAL"/>
    <property type="match status" value="1"/>
</dbReference>
<dbReference type="EMBL" id="NHPJ01000104">
    <property type="protein sequence ID" value="OYR55324.1"/>
    <property type="molecule type" value="Genomic_DNA"/>
</dbReference>
<evidence type="ECO:0000313" key="2">
    <source>
        <dbReference type="EMBL" id="OYR55324.1"/>
    </source>
</evidence>
<reference evidence="2 3" key="1">
    <citation type="journal article" date="2014" name="Front. Microbiol.">
        <title>Population and genomic analysis of the genus Halorubrum.</title>
        <authorList>
            <person name="Fullmer M.S."/>
            <person name="Soucy S.M."/>
            <person name="Swithers K.S."/>
            <person name="Makkay A.M."/>
            <person name="Wheeler R."/>
            <person name="Ventosa A."/>
            <person name="Gogarten J.P."/>
            <person name="Papke R.T."/>
        </authorList>
    </citation>
    <scope>NUCLEOTIDE SEQUENCE [LARGE SCALE GENOMIC DNA]</scope>
    <source>
        <strain evidence="2 3">Cb34</strain>
    </source>
</reference>
<dbReference type="PANTHER" id="PTHR43591">
    <property type="entry name" value="METHYLTRANSFERASE"/>
    <property type="match status" value="1"/>
</dbReference>
<comment type="caution">
    <text evidence="2">The sequence shown here is derived from an EMBL/GenBank/DDBJ whole genome shotgun (WGS) entry which is preliminary data.</text>
</comment>
<proteinExistence type="predicted"/>
<accession>A0A256IFK9</accession>
<dbReference type="SUPFAM" id="SSF53335">
    <property type="entry name" value="S-adenosyl-L-methionine-dependent methyltransferases"/>
    <property type="match status" value="1"/>
</dbReference>
<evidence type="ECO:0000259" key="1">
    <source>
        <dbReference type="Pfam" id="PF08241"/>
    </source>
</evidence>
<dbReference type="OrthoDB" id="57427at2157"/>
<keyword evidence="2" id="KW-0808">Transferase</keyword>
<sequence>MPDASDRKRSAASHFGEHAAAYLDSDVHRAGEDLDRLADWCASAERALDVATGAGHAAGALLDAGVDRVVATDAAPAMVATATAAFPGLEGAVCDAERLPFAAASFDAATCRIAAHHFPEPTAFIDEVARVLEPGGTFAFEDNVAPADDALDDFLNRIERLRDPTHVRSHAVADWVGWLGAAGFDVETTRVITKRLDYDEWIANVDAPADRRDRVAAAFADAPPAAAEAFDLTHEDGTIASFVNHKLLVRATR</sequence>
<organism evidence="2 3">
    <name type="scientific">Halorubrum halodurans</name>
    <dbReference type="NCBI Taxonomy" id="1383851"/>
    <lineage>
        <taxon>Archaea</taxon>
        <taxon>Methanobacteriati</taxon>
        <taxon>Methanobacteriota</taxon>
        <taxon>Stenosarchaea group</taxon>
        <taxon>Halobacteria</taxon>
        <taxon>Halobacteriales</taxon>
        <taxon>Haloferacaceae</taxon>
        <taxon>Halorubrum</taxon>
    </lineage>
</organism>
<evidence type="ECO:0000313" key="3">
    <source>
        <dbReference type="Proteomes" id="UP000216308"/>
    </source>
</evidence>
<keyword evidence="2" id="KW-0489">Methyltransferase</keyword>
<dbReference type="GO" id="GO:0008757">
    <property type="term" value="F:S-adenosylmethionine-dependent methyltransferase activity"/>
    <property type="evidence" value="ECO:0007669"/>
    <property type="project" value="InterPro"/>
</dbReference>
<dbReference type="Proteomes" id="UP000216308">
    <property type="component" value="Unassembled WGS sequence"/>
</dbReference>
<dbReference type="Pfam" id="PF08241">
    <property type="entry name" value="Methyltransf_11"/>
    <property type="match status" value="1"/>
</dbReference>
<dbReference type="CDD" id="cd02440">
    <property type="entry name" value="AdoMet_MTases"/>
    <property type="match status" value="1"/>
</dbReference>
<dbReference type="GO" id="GO:0032259">
    <property type="term" value="P:methylation"/>
    <property type="evidence" value="ECO:0007669"/>
    <property type="project" value="UniProtKB-KW"/>
</dbReference>
<dbReference type="Gene3D" id="3.40.50.150">
    <property type="entry name" value="Vaccinia Virus protein VP39"/>
    <property type="match status" value="1"/>
</dbReference>
<dbReference type="InterPro" id="IPR013216">
    <property type="entry name" value="Methyltransf_11"/>
</dbReference>
<feature type="domain" description="Methyltransferase type 11" evidence="1">
    <location>
        <begin position="48"/>
        <end position="140"/>
    </location>
</feature>
<keyword evidence="3" id="KW-1185">Reference proteome</keyword>